<dbReference type="SUPFAM" id="SSF64307">
    <property type="entry name" value="SirA-like"/>
    <property type="match status" value="1"/>
</dbReference>
<evidence type="ECO:0000313" key="25">
    <source>
        <dbReference type="Proteomes" id="UP000465607"/>
    </source>
</evidence>
<evidence type="ECO:0000313" key="19">
    <source>
        <dbReference type="Proteomes" id="UP000283683"/>
    </source>
</evidence>
<dbReference type="Proteomes" id="UP000283683">
    <property type="component" value="Unassembled WGS sequence"/>
</dbReference>
<proteinExistence type="predicted"/>
<evidence type="ECO:0000313" key="17">
    <source>
        <dbReference type="Proteomes" id="UP000283431"/>
    </source>
</evidence>
<dbReference type="EMBL" id="QSAZ01000014">
    <property type="protein sequence ID" value="RGW85749.1"/>
    <property type="molecule type" value="Genomic_DNA"/>
</dbReference>
<evidence type="ECO:0000313" key="8">
    <source>
        <dbReference type="EMBL" id="RHA92156.1"/>
    </source>
</evidence>
<evidence type="ECO:0000313" key="11">
    <source>
        <dbReference type="EMBL" id="RHI20029.1"/>
    </source>
</evidence>
<evidence type="ECO:0000313" key="20">
    <source>
        <dbReference type="Proteomes" id="UP000284835"/>
    </source>
</evidence>
<gene>
    <name evidence="3" type="primary">yedF</name>
    <name evidence="13" type="ORF">DW001_13000</name>
    <name evidence="12" type="ORF">DW038_03245</name>
    <name evidence="11" type="ORF">DW172_11660</name>
    <name evidence="10" type="ORF">DW703_02400</name>
    <name evidence="9" type="ORF">DW775_12465</name>
    <name evidence="8" type="ORF">DW912_09095</name>
    <name evidence="7" type="ORF">DW975_10260</name>
    <name evidence="5" type="ORF">DWV45_12640</name>
    <name evidence="4" type="ORF">DWY38_04325</name>
    <name evidence="6" type="ORF">DXA03_08600</name>
    <name evidence="2" type="ORF">ERS852580_01685</name>
    <name evidence="3" type="ORF">GKE44_04945</name>
</gene>
<dbReference type="InterPro" id="IPR019870">
    <property type="entry name" value="Se_metab_YedF"/>
</dbReference>
<dbReference type="EMBL" id="WKQV01000004">
    <property type="protein sequence ID" value="MSD26525.1"/>
    <property type="molecule type" value="Genomic_DNA"/>
</dbReference>
<evidence type="ECO:0000259" key="1">
    <source>
        <dbReference type="Pfam" id="PF01206"/>
    </source>
</evidence>
<dbReference type="InterPro" id="IPR001455">
    <property type="entry name" value="TusA-like"/>
</dbReference>
<evidence type="ECO:0000313" key="2">
    <source>
        <dbReference type="EMBL" id="CUN03781.1"/>
    </source>
</evidence>
<evidence type="ECO:0000313" key="15">
    <source>
        <dbReference type="Proteomes" id="UP000266066"/>
    </source>
</evidence>
<sequence>MITVNAIGDTCPIPVVKTKKAIEALTQPDTVETLVDNEVAVENLKKMAAQKGYSCDSSKLDDGSYSVKLTIEAVNADELSDTDEASQYACRPAADNRVVVIRSSYMGEGSEELGKVLIKGFIYALSQQDNPPETMLFYNGGAKLTCEGSESLEDLKELKSRGVKIFTCGTCLNYYELSDKLAVGEVTNMYDIAEKMAGASLIVSP</sequence>
<dbReference type="GeneID" id="86989832"/>
<dbReference type="EMBL" id="QSDV01000013">
    <property type="protein sequence ID" value="RGZ18072.1"/>
    <property type="molecule type" value="Genomic_DNA"/>
</dbReference>
<dbReference type="RefSeq" id="WP_012743912.1">
    <property type="nucleotide sequence ID" value="NZ_CP092643.1"/>
</dbReference>
<dbReference type="Proteomes" id="UP000283431">
    <property type="component" value="Unassembled WGS sequence"/>
</dbReference>
<evidence type="ECO:0000313" key="4">
    <source>
        <dbReference type="EMBL" id="RGR55956.1"/>
    </source>
</evidence>
<dbReference type="GO" id="GO:0016740">
    <property type="term" value="F:transferase activity"/>
    <property type="evidence" value="ECO:0007669"/>
    <property type="project" value="UniProtKB-KW"/>
</dbReference>
<dbReference type="EMBL" id="QSKY01000002">
    <property type="protein sequence ID" value="RHF08027.1"/>
    <property type="molecule type" value="Genomic_DNA"/>
</dbReference>
<dbReference type="EMBL" id="QRUJ01000003">
    <property type="protein sequence ID" value="RGR55956.1"/>
    <property type="molecule type" value="Genomic_DNA"/>
</dbReference>
<dbReference type="EMBL" id="QRKN01000010">
    <property type="protein sequence ID" value="RHI20029.1"/>
    <property type="molecule type" value="Genomic_DNA"/>
</dbReference>
<dbReference type="NCBIfam" id="TIGR03527">
    <property type="entry name" value="selenium_YedF"/>
    <property type="match status" value="1"/>
</dbReference>
<dbReference type="OMA" id="GVEIYSC"/>
<dbReference type="EMBL" id="QSEN01000018">
    <property type="protein sequence ID" value="RGZ74630.1"/>
    <property type="molecule type" value="Genomic_DNA"/>
</dbReference>
<dbReference type="Proteomes" id="UP000266066">
    <property type="component" value="Unassembled WGS sequence"/>
</dbReference>
<evidence type="ECO:0000313" key="5">
    <source>
        <dbReference type="EMBL" id="RGW85749.1"/>
    </source>
</evidence>
<dbReference type="OrthoDB" id="9801500at2"/>
<dbReference type="EMBL" id="QRPB01000018">
    <property type="protein sequence ID" value="RHL76795.1"/>
    <property type="molecule type" value="Genomic_DNA"/>
</dbReference>
<dbReference type="Proteomes" id="UP000285209">
    <property type="component" value="Unassembled WGS sequence"/>
</dbReference>
<evidence type="ECO:0000313" key="3">
    <source>
        <dbReference type="EMBL" id="MSD26525.1"/>
    </source>
</evidence>
<evidence type="ECO:0000313" key="14">
    <source>
        <dbReference type="Proteomes" id="UP000095673"/>
    </source>
</evidence>
<evidence type="ECO:0000313" key="16">
    <source>
        <dbReference type="Proteomes" id="UP000266698"/>
    </source>
</evidence>
<reference evidence="2 14" key="1">
    <citation type="submission" date="2015-09" db="EMBL/GenBank/DDBJ databases">
        <authorList>
            <consortium name="Pathogen Informatics"/>
        </authorList>
    </citation>
    <scope>NUCLEOTIDE SEQUENCE [LARGE SCALE GENOMIC DNA]</scope>
    <source>
        <strain evidence="2 14">2789STDY5834968</strain>
    </source>
</reference>
<evidence type="ECO:0000313" key="13">
    <source>
        <dbReference type="EMBL" id="RHL76795.1"/>
    </source>
</evidence>
<dbReference type="Proteomes" id="UP000095673">
    <property type="component" value="Unassembled WGS sequence"/>
</dbReference>
<dbReference type="Proteomes" id="UP000465607">
    <property type="component" value="Unassembled WGS sequence"/>
</dbReference>
<reference evidence="15 16" key="2">
    <citation type="submission" date="2018-08" db="EMBL/GenBank/DDBJ databases">
        <title>A genome reference for cultivated species of the human gut microbiota.</title>
        <authorList>
            <person name="Zou Y."/>
            <person name="Xue W."/>
            <person name="Luo G."/>
        </authorList>
    </citation>
    <scope>NUCLEOTIDE SEQUENCE [LARGE SCALE GENOMIC DNA]</scope>
    <source>
        <strain evidence="5 19">AF06-19</strain>
        <strain evidence="4 15">AF25-15</strain>
        <strain evidence="13 16">AF36-2BH</strain>
        <strain evidence="12 23">AF39-14AC</strain>
        <strain evidence="11 22">AM16-11</strain>
        <strain evidence="10 18">AM26-2LB</strain>
        <strain evidence="9 20">AM30-13AC</strain>
        <strain evidence="8 24">AM42-17AT</strain>
        <strain evidence="7 17">AM48-7</strain>
        <strain evidence="6 21">AM54-25XD</strain>
    </source>
</reference>
<evidence type="ECO:0000313" key="6">
    <source>
        <dbReference type="EMBL" id="RGZ18072.1"/>
    </source>
</evidence>
<dbReference type="EMBL" id="CYXM01000007">
    <property type="protein sequence ID" value="CUN03781.1"/>
    <property type="molecule type" value="Genomic_DNA"/>
</dbReference>
<name>A0A173TM09_9FIRM</name>
<dbReference type="Proteomes" id="UP000283501">
    <property type="component" value="Unassembled WGS sequence"/>
</dbReference>
<organism evidence="2 14">
    <name type="scientific">Agathobacter rectalis</name>
    <dbReference type="NCBI Taxonomy" id="39491"/>
    <lineage>
        <taxon>Bacteria</taxon>
        <taxon>Bacillati</taxon>
        <taxon>Bacillota</taxon>
        <taxon>Clostridia</taxon>
        <taxon>Lachnospirales</taxon>
        <taxon>Lachnospiraceae</taxon>
        <taxon>Agathobacter</taxon>
    </lineage>
</organism>
<dbReference type="InterPro" id="IPR027396">
    <property type="entry name" value="DsrEFH-like"/>
</dbReference>
<dbReference type="InterPro" id="IPR036868">
    <property type="entry name" value="TusA-like_sf"/>
</dbReference>
<keyword evidence="3" id="KW-0808">Transferase</keyword>
<evidence type="ECO:0000313" key="10">
    <source>
        <dbReference type="EMBL" id="RHF08027.1"/>
    </source>
</evidence>
<protein>
    <submittedName>
        <fullName evidence="2 3">Selenium metabolism protein YedF</fullName>
    </submittedName>
</protein>
<evidence type="ECO:0000313" key="22">
    <source>
        <dbReference type="Proteomes" id="UP000285865"/>
    </source>
</evidence>
<evidence type="ECO:0000313" key="24">
    <source>
        <dbReference type="Proteomes" id="UP000286220"/>
    </source>
</evidence>
<evidence type="ECO:0000313" key="9">
    <source>
        <dbReference type="EMBL" id="RHD92306.1"/>
    </source>
</evidence>
<dbReference type="AlphaFoldDB" id="A0A173TM09"/>
<reference evidence="3 25" key="3">
    <citation type="journal article" date="2019" name="Nat. Med.">
        <title>A library of human gut bacterial isolates paired with longitudinal multiomics data enables mechanistic microbiome research.</title>
        <authorList>
            <person name="Poyet M."/>
            <person name="Groussin M."/>
            <person name="Gibbons S.M."/>
            <person name="Avila-Pacheco J."/>
            <person name="Jiang X."/>
            <person name="Kearney S.M."/>
            <person name="Perrotta A.R."/>
            <person name="Berdy B."/>
            <person name="Zhao S."/>
            <person name="Lieberman T.D."/>
            <person name="Swanson P.K."/>
            <person name="Smith M."/>
            <person name="Roesemann S."/>
            <person name="Alexander J.E."/>
            <person name="Rich S.A."/>
            <person name="Livny J."/>
            <person name="Vlamakis H."/>
            <person name="Clish C."/>
            <person name="Bullock K."/>
            <person name="Deik A."/>
            <person name="Scott J."/>
            <person name="Pierce K.A."/>
            <person name="Xavier R.J."/>
            <person name="Alm E.J."/>
        </authorList>
    </citation>
    <scope>NUCLEOTIDE SEQUENCE [LARGE SCALE GENOMIC DNA]</scope>
    <source>
        <strain evidence="3 25">BIOML-A5</strain>
    </source>
</reference>
<dbReference type="Gene3D" id="3.30.110.40">
    <property type="entry name" value="TusA-like domain"/>
    <property type="match status" value="1"/>
</dbReference>
<dbReference type="Proteomes" id="UP000286220">
    <property type="component" value="Unassembled WGS sequence"/>
</dbReference>
<feature type="domain" description="UPF0033" evidence="1">
    <location>
        <begin position="2"/>
        <end position="69"/>
    </location>
</feature>
<evidence type="ECO:0000313" key="18">
    <source>
        <dbReference type="Proteomes" id="UP000283501"/>
    </source>
</evidence>
<dbReference type="Proteomes" id="UP000266698">
    <property type="component" value="Unassembled WGS sequence"/>
</dbReference>
<dbReference type="EMBL" id="QSJS01000019">
    <property type="protein sequence ID" value="RHD92306.1"/>
    <property type="molecule type" value="Genomic_DNA"/>
</dbReference>
<dbReference type="Pfam" id="PF01206">
    <property type="entry name" value="TusA"/>
    <property type="match status" value="1"/>
</dbReference>
<dbReference type="EMBL" id="QSFZ01000008">
    <property type="protein sequence ID" value="RHA92156.1"/>
    <property type="molecule type" value="Genomic_DNA"/>
</dbReference>
<evidence type="ECO:0000313" key="12">
    <source>
        <dbReference type="EMBL" id="RHL06960.1"/>
    </source>
</evidence>
<dbReference type="EMBL" id="QROF01000002">
    <property type="protein sequence ID" value="RHL06960.1"/>
    <property type="molecule type" value="Genomic_DNA"/>
</dbReference>
<evidence type="ECO:0000313" key="21">
    <source>
        <dbReference type="Proteomes" id="UP000285209"/>
    </source>
</evidence>
<dbReference type="SUPFAM" id="SSF75169">
    <property type="entry name" value="DsrEFH-like"/>
    <property type="match status" value="1"/>
</dbReference>
<evidence type="ECO:0000313" key="23">
    <source>
        <dbReference type="Proteomes" id="UP000286181"/>
    </source>
</evidence>
<dbReference type="Proteomes" id="UP000285865">
    <property type="component" value="Unassembled WGS sequence"/>
</dbReference>
<evidence type="ECO:0000313" key="7">
    <source>
        <dbReference type="EMBL" id="RGZ74630.1"/>
    </source>
</evidence>
<dbReference type="Proteomes" id="UP000284835">
    <property type="component" value="Unassembled WGS sequence"/>
</dbReference>
<dbReference type="Proteomes" id="UP000286181">
    <property type="component" value="Unassembled WGS sequence"/>
</dbReference>
<accession>A0A173TM09</accession>